<organism evidence="3">
    <name type="scientific">Culex pipiens</name>
    <name type="common">House mosquito</name>
    <dbReference type="NCBI Taxonomy" id="7175"/>
    <lineage>
        <taxon>Eukaryota</taxon>
        <taxon>Metazoa</taxon>
        <taxon>Ecdysozoa</taxon>
        <taxon>Arthropoda</taxon>
        <taxon>Hexapoda</taxon>
        <taxon>Insecta</taxon>
        <taxon>Pterygota</taxon>
        <taxon>Neoptera</taxon>
        <taxon>Endopterygota</taxon>
        <taxon>Diptera</taxon>
        <taxon>Nematocera</taxon>
        <taxon>Culicoidea</taxon>
        <taxon>Culicidae</taxon>
        <taxon>Culicinae</taxon>
        <taxon>Culicini</taxon>
        <taxon>Culex</taxon>
        <taxon>Culex</taxon>
    </lineage>
</organism>
<reference evidence="3" key="1">
    <citation type="submission" date="2021-05" db="EMBL/GenBank/DDBJ databases">
        <authorList>
            <person name="Alioto T."/>
            <person name="Alioto T."/>
            <person name="Gomez Garrido J."/>
        </authorList>
    </citation>
    <scope>NUCLEOTIDE SEQUENCE</scope>
</reference>
<keyword evidence="1" id="KW-1133">Transmembrane helix</keyword>
<feature type="signal peptide" evidence="2">
    <location>
        <begin position="1"/>
        <end position="17"/>
    </location>
</feature>
<dbReference type="AlphaFoldDB" id="A0A8D8AU89"/>
<protein>
    <submittedName>
        <fullName evidence="3">(northern house mosquito) hypothetical protein</fullName>
    </submittedName>
</protein>
<accession>A0A8D8AU89</accession>
<dbReference type="EMBL" id="HBUE01048914">
    <property type="protein sequence ID" value="CAG6463606.1"/>
    <property type="molecule type" value="Transcribed_RNA"/>
</dbReference>
<keyword evidence="1" id="KW-0812">Transmembrane</keyword>
<keyword evidence="1" id="KW-0472">Membrane</keyword>
<evidence type="ECO:0000313" key="3">
    <source>
        <dbReference type="EMBL" id="CAG6463606.1"/>
    </source>
</evidence>
<name>A0A8D8AU89_CULPI</name>
<feature type="transmembrane region" description="Helical" evidence="1">
    <location>
        <begin position="206"/>
        <end position="228"/>
    </location>
</feature>
<sequence>MLILVLFVGVLLLTVEALLGPIDNQPCSKITNNLDPAVSFHKQGRVVAMVFDDHGHSPFNFYDQMSNDGGCIQVTVSMSRQVLNVTVACEGTEDSAAQDLDCPTWKGTQQKWRASNVAVRSQLDHLAVDGCIELNETHKIYGSLQIGQPVMIKKKIESRPGAVEFSEQRQCRCRFRNEFVIDLSDGANVERGSLGYCHWHWNRHSWVVIYVSSVVGLFSIGLSAYVVIRLTLWRIIASYRTGMA</sequence>
<keyword evidence="2" id="KW-0732">Signal</keyword>
<evidence type="ECO:0000256" key="1">
    <source>
        <dbReference type="SAM" id="Phobius"/>
    </source>
</evidence>
<feature type="chain" id="PRO_5034618335" evidence="2">
    <location>
        <begin position="18"/>
        <end position="244"/>
    </location>
</feature>
<evidence type="ECO:0000256" key="2">
    <source>
        <dbReference type="SAM" id="SignalP"/>
    </source>
</evidence>
<proteinExistence type="predicted"/>